<dbReference type="EMBL" id="CAMKVN010006950">
    <property type="protein sequence ID" value="CAI2190928.1"/>
    <property type="molecule type" value="Genomic_DNA"/>
</dbReference>
<reference evidence="1" key="1">
    <citation type="submission" date="2022-08" db="EMBL/GenBank/DDBJ databases">
        <authorList>
            <person name="Kallberg Y."/>
            <person name="Tangrot J."/>
            <person name="Rosling A."/>
        </authorList>
    </citation>
    <scope>NUCLEOTIDE SEQUENCE</scope>
    <source>
        <strain evidence="1">Wild A</strain>
    </source>
</reference>
<dbReference type="AlphaFoldDB" id="A0A9W4T2V8"/>
<protein>
    <submittedName>
        <fullName evidence="1">17990_t:CDS:1</fullName>
    </submittedName>
</protein>
<organism evidence="1 2">
    <name type="scientific">Funneliformis geosporum</name>
    <dbReference type="NCBI Taxonomy" id="1117311"/>
    <lineage>
        <taxon>Eukaryota</taxon>
        <taxon>Fungi</taxon>
        <taxon>Fungi incertae sedis</taxon>
        <taxon>Mucoromycota</taxon>
        <taxon>Glomeromycotina</taxon>
        <taxon>Glomeromycetes</taxon>
        <taxon>Glomerales</taxon>
        <taxon>Glomeraceae</taxon>
        <taxon>Funneliformis</taxon>
    </lineage>
</organism>
<dbReference type="OrthoDB" id="2306457at2759"/>
<sequence>MALPELLRDIATDIDCVELYVDGDRLFNPKNTLNSIQITLTTINAHMQRVANK</sequence>
<dbReference type="Proteomes" id="UP001153678">
    <property type="component" value="Unassembled WGS sequence"/>
</dbReference>
<gene>
    <name evidence="1" type="ORF">FWILDA_LOCUS14820</name>
</gene>
<accession>A0A9W4T2V8</accession>
<evidence type="ECO:0000313" key="2">
    <source>
        <dbReference type="Proteomes" id="UP001153678"/>
    </source>
</evidence>
<name>A0A9W4T2V8_9GLOM</name>
<proteinExistence type="predicted"/>
<evidence type="ECO:0000313" key="1">
    <source>
        <dbReference type="EMBL" id="CAI2190928.1"/>
    </source>
</evidence>
<comment type="caution">
    <text evidence="1">The sequence shown here is derived from an EMBL/GenBank/DDBJ whole genome shotgun (WGS) entry which is preliminary data.</text>
</comment>
<feature type="non-terminal residue" evidence="1">
    <location>
        <position position="53"/>
    </location>
</feature>
<keyword evidence="2" id="KW-1185">Reference proteome</keyword>